<feature type="transmembrane region" description="Helical" evidence="1">
    <location>
        <begin position="77"/>
        <end position="98"/>
    </location>
</feature>
<accession>A0A1S8CQM8</accession>
<keyword evidence="1" id="KW-0472">Membrane</keyword>
<feature type="transmembrane region" description="Helical" evidence="1">
    <location>
        <begin position="42"/>
        <end position="65"/>
    </location>
</feature>
<evidence type="ECO:0000313" key="2">
    <source>
        <dbReference type="EMBL" id="ONG37525.1"/>
    </source>
</evidence>
<keyword evidence="3" id="KW-1185">Reference proteome</keyword>
<evidence type="ECO:0008006" key="4">
    <source>
        <dbReference type="Google" id="ProtNLM"/>
    </source>
</evidence>
<feature type="transmembrane region" description="Helical" evidence="1">
    <location>
        <begin position="16"/>
        <end position="36"/>
    </location>
</feature>
<comment type="caution">
    <text evidence="2">The sequence shown here is derived from an EMBL/GenBank/DDBJ whole genome shotgun (WGS) entry which is preliminary data.</text>
</comment>
<dbReference type="AlphaFoldDB" id="A0A1S8CQM8"/>
<evidence type="ECO:0000256" key="1">
    <source>
        <dbReference type="SAM" id="Phobius"/>
    </source>
</evidence>
<gene>
    <name evidence="2" type="ORF">BKE30_14365</name>
</gene>
<protein>
    <recommendedName>
        <fullName evidence="4">TraB/GumN family protein</fullName>
    </recommendedName>
</protein>
<proteinExistence type="predicted"/>
<name>A0A1S8CQM8_9GAMM</name>
<reference evidence="2 3" key="1">
    <citation type="submission" date="2016-10" db="EMBL/GenBank/DDBJ databases">
        <title>Draft Genome sequence of Alkanindiges sp. strain H1.</title>
        <authorList>
            <person name="Subhash Y."/>
            <person name="Lee S."/>
        </authorList>
    </citation>
    <scope>NUCLEOTIDE SEQUENCE [LARGE SCALE GENOMIC DNA]</scope>
    <source>
        <strain evidence="2 3">H1</strain>
    </source>
</reference>
<keyword evidence="1" id="KW-0812">Transmembrane</keyword>
<dbReference type="Proteomes" id="UP000192132">
    <property type="component" value="Unassembled WGS sequence"/>
</dbReference>
<evidence type="ECO:0000313" key="3">
    <source>
        <dbReference type="Proteomes" id="UP000192132"/>
    </source>
</evidence>
<dbReference type="EMBL" id="MLCN01000052">
    <property type="protein sequence ID" value="ONG37525.1"/>
    <property type="molecule type" value="Genomic_DNA"/>
</dbReference>
<sequence length="365" mass="41449">MDGQMPIKKYTLKNRLTTILWFIACIGFLLSLPIILGASGWLLFGLIILSLLLALLATGIARYFFKKPARYRFQWITWSLALLFLLSFVVAAPVYYLAGVTQMHPALVPQVTLTNGDKTIVFQGMQHVGIERFYKSVVYDLEDALSKGYVLYYEGVRPSTPEADTWLNRTVTGGTDLTTTYRLLGDVCGLQFQNDYFGLLAQDVRQHPQSHVVADVSTLELKNEYDRLMSTDVEFAQAMRQQEQEAVTSPPEVSHFITFLKKGSVRQRELAGIVCRGVMTMTLRHADEAQSDSQLDKVILDFRNGKLAEQLLAEPRDKIYITYGAKHLPGVFKLLHTADPRWHSVSIKWMRTVDEPENYMDKSPI</sequence>
<keyword evidence="1" id="KW-1133">Transmembrane helix</keyword>
<organism evidence="2 3">
    <name type="scientific">Alkanindiges hydrocarboniclasticus</name>
    <dbReference type="NCBI Taxonomy" id="1907941"/>
    <lineage>
        <taxon>Bacteria</taxon>
        <taxon>Pseudomonadati</taxon>
        <taxon>Pseudomonadota</taxon>
        <taxon>Gammaproteobacteria</taxon>
        <taxon>Moraxellales</taxon>
        <taxon>Moraxellaceae</taxon>
        <taxon>Alkanindiges</taxon>
    </lineage>
</organism>